<dbReference type="InterPro" id="IPR028098">
    <property type="entry name" value="Glyco_trans_4-like_N"/>
</dbReference>
<reference evidence="4 5" key="1">
    <citation type="submission" date="2023-09" db="EMBL/GenBank/DDBJ databases">
        <authorList>
            <person name="Rey-Velasco X."/>
        </authorList>
    </citation>
    <scope>NUCLEOTIDE SEQUENCE [LARGE SCALE GENOMIC DNA]</scope>
    <source>
        <strain evidence="4 5">F297</strain>
    </source>
</reference>
<gene>
    <name evidence="4" type="ORF">RM529_01865</name>
</gene>
<dbReference type="CDD" id="cd03801">
    <property type="entry name" value="GT4_PimA-like"/>
    <property type="match status" value="1"/>
</dbReference>
<evidence type="ECO:0000259" key="2">
    <source>
        <dbReference type="Pfam" id="PF00534"/>
    </source>
</evidence>
<comment type="caution">
    <text evidence="4">The sequence shown here is derived from an EMBL/GenBank/DDBJ whole genome shotgun (WGS) entry which is preliminary data.</text>
</comment>
<dbReference type="PANTHER" id="PTHR12526">
    <property type="entry name" value="GLYCOSYLTRANSFERASE"/>
    <property type="match status" value="1"/>
</dbReference>
<dbReference type="Gene3D" id="3.40.50.2000">
    <property type="entry name" value="Glycogen Phosphorylase B"/>
    <property type="match status" value="3"/>
</dbReference>
<feature type="domain" description="Glycosyltransferase subfamily 4-like N-terminal" evidence="3">
    <location>
        <begin position="448"/>
        <end position="598"/>
    </location>
</feature>
<dbReference type="SUPFAM" id="SSF53756">
    <property type="entry name" value="UDP-Glycosyltransferase/glycogen phosphorylase"/>
    <property type="match status" value="2"/>
</dbReference>
<evidence type="ECO:0000313" key="5">
    <source>
        <dbReference type="Proteomes" id="UP001248819"/>
    </source>
</evidence>
<proteinExistence type="predicted"/>
<protein>
    <submittedName>
        <fullName evidence="4">Glycosyltransferase</fullName>
    </submittedName>
</protein>
<evidence type="ECO:0000313" key="4">
    <source>
        <dbReference type="EMBL" id="MDT0648872.1"/>
    </source>
</evidence>
<feature type="domain" description="Glycosyl transferase family 1" evidence="2">
    <location>
        <begin position="189"/>
        <end position="307"/>
    </location>
</feature>
<evidence type="ECO:0000256" key="1">
    <source>
        <dbReference type="SAM" id="MobiDB-lite"/>
    </source>
</evidence>
<organism evidence="4 5">
    <name type="scientific">Autumnicola edwardsiae</name>
    <dbReference type="NCBI Taxonomy" id="3075594"/>
    <lineage>
        <taxon>Bacteria</taxon>
        <taxon>Pseudomonadati</taxon>
        <taxon>Bacteroidota</taxon>
        <taxon>Flavobacteriia</taxon>
        <taxon>Flavobacteriales</taxon>
        <taxon>Flavobacteriaceae</taxon>
        <taxon>Autumnicola</taxon>
    </lineage>
</organism>
<keyword evidence="5" id="KW-1185">Reference proteome</keyword>
<feature type="region of interest" description="Disordered" evidence="1">
    <location>
        <begin position="395"/>
        <end position="416"/>
    </location>
</feature>
<dbReference type="Proteomes" id="UP001248819">
    <property type="component" value="Unassembled WGS sequence"/>
</dbReference>
<evidence type="ECO:0000259" key="3">
    <source>
        <dbReference type="Pfam" id="PF13439"/>
    </source>
</evidence>
<dbReference type="InterPro" id="IPR001296">
    <property type="entry name" value="Glyco_trans_1"/>
</dbReference>
<feature type="domain" description="Glycosyl transferase family 1" evidence="2">
    <location>
        <begin position="614"/>
        <end position="763"/>
    </location>
</feature>
<dbReference type="Pfam" id="PF00534">
    <property type="entry name" value="Glycos_transf_1"/>
    <property type="match status" value="2"/>
</dbReference>
<dbReference type="EMBL" id="JAVRHP010000005">
    <property type="protein sequence ID" value="MDT0648872.1"/>
    <property type="molecule type" value="Genomic_DNA"/>
</dbReference>
<sequence length="792" mass="89410">MKFGIISYILHKEQEGKFYSYAPYINEMNIWLKSVDKLLITAPKISGAPAAIETSYTEVDTEFYQIPALNFTNIVQSINSVFKLPKVIWGILKVMREADHIHLRCPGNVSLIACFLQIFFPKKPKTVKYAGNWDPEAVQPWTYKLQKKILSNIFLSRNIKVLAYGNWPNQSANIVPFFTASFSETEKGKFKKNFRSPYRFMFVGSLVEGKGPKFAIQLIEKLQKKGVEVRLDLFGDGILREELEEYVKTNRLGAWISFYGNVKLKELKTEYENCHFLILPSKSEGWPKAVAEAMFFGCIPIATTVSCVPWMLGAPPAPEGGALERTTVAKRGILVPSTPEGGAKAEEWHQRIANDVEELLKNSGQMKGISLAAQNWSQQYTLERFEKAIQEILGHNTSNPNHHSLKEPTTDSPQLTTDNLELTTEDQQPRIHNRQPLRILQLIDSLNPGGAEKMAVAYANALSGKIDKTYLCCTRKEGLLKKDLLAEAGYLFLNKKSSLDLSAIFKLKNFLKKEEINIVHAHGTSYFLAGLLKLAGGRFKLVWHDHYGNSEFLEKRPLQPLAFFSRFFNGIISVNSDLKEWAIENLHCPRVTYINNFVASPSEEFKPGFRLKGKDNEFKIIYVANFRPQKDHATLLEAFEKLIKQFPVSLHLIGDDSGTGYSKNLQEKIASSPVQEHIHLYGEQGDIYKYLMAADIGVLSSQSEGLPLALLEYSLAGLPVVVTKVGQIPEVVKKNGLMVEPEDPGALANAISSYYHNKEKSEKDAKALKRDVKKNYSVDKVILKVMEFYHEL</sequence>
<name>A0ABU3CRB0_9FLAO</name>
<accession>A0ABU3CRB0</accession>
<dbReference type="RefSeq" id="WP_311483050.1">
    <property type="nucleotide sequence ID" value="NZ_JAVRHP010000005.1"/>
</dbReference>
<dbReference type="Pfam" id="PF13439">
    <property type="entry name" value="Glyco_transf_4"/>
    <property type="match status" value="1"/>
</dbReference>